<dbReference type="InterPro" id="IPR021139">
    <property type="entry name" value="NYN"/>
</dbReference>
<evidence type="ECO:0000313" key="3">
    <source>
        <dbReference type="Proteomes" id="UP001057336"/>
    </source>
</evidence>
<sequence length="272" mass="30841">MSKNKISFNVAEEKSARLAVLIDADNASAQTIDAILEEITKFGEAMAKRIYGNFVGDNGKWKAVINEHAIKPMQQFAYTTGKNATDGFMIIDAMDLLYTGRFDGFCLVSSDSDFTALAIRLKEQGVTVYGFGKKQTPEAFRNACSQFIYVENLMPEPAQKDTVADNSQKPIEKQIKILSSEIAQTQPKIAEQFENKLPLETIHKIFEHADSEWMAMTAFGATWKRLQVDFDPRNYGCKKYTDLVKKYSDVFDYEMRKTAEGTQEHMYVKLKV</sequence>
<dbReference type="InterPro" id="IPR025605">
    <property type="entry name" value="OST-HTH/LOTUS_dom"/>
</dbReference>
<organism evidence="2 3">
    <name type="scientific">Neisseria subflava</name>
    <dbReference type="NCBI Taxonomy" id="28449"/>
    <lineage>
        <taxon>Bacteria</taxon>
        <taxon>Pseudomonadati</taxon>
        <taxon>Pseudomonadota</taxon>
        <taxon>Betaproteobacteria</taxon>
        <taxon>Neisseriales</taxon>
        <taxon>Neisseriaceae</taxon>
        <taxon>Neisseria</taxon>
    </lineage>
</organism>
<evidence type="ECO:0000259" key="1">
    <source>
        <dbReference type="PROSITE" id="PS51644"/>
    </source>
</evidence>
<dbReference type="GO" id="GO:0004540">
    <property type="term" value="F:RNA nuclease activity"/>
    <property type="evidence" value="ECO:0007669"/>
    <property type="project" value="InterPro"/>
</dbReference>
<dbReference type="CDD" id="cd11297">
    <property type="entry name" value="PIN_LabA-like_N_1"/>
    <property type="match status" value="1"/>
</dbReference>
<dbReference type="Pfam" id="PF01936">
    <property type="entry name" value="NYN"/>
    <property type="match status" value="1"/>
</dbReference>
<dbReference type="Pfam" id="PF12872">
    <property type="entry name" value="OST-HTH"/>
    <property type="match status" value="1"/>
</dbReference>
<protein>
    <submittedName>
        <fullName evidence="2">NYN domain-containing protein</fullName>
    </submittedName>
</protein>
<dbReference type="PROSITE" id="PS51644">
    <property type="entry name" value="HTH_OST"/>
    <property type="match status" value="1"/>
</dbReference>
<dbReference type="InterPro" id="IPR041966">
    <property type="entry name" value="LOTUS-like"/>
</dbReference>
<dbReference type="Proteomes" id="UP001057336">
    <property type="component" value="Chromosome"/>
</dbReference>
<dbReference type="PANTHER" id="PTHR35811">
    <property type="entry name" value="SLR1870 PROTEIN"/>
    <property type="match status" value="1"/>
</dbReference>
<feature type="domain" description="HTH OST-type" evidence="1">
    <location>
        <begin position="194"/>
        <end position="272"/>
    </location>
</feature>
<dbReference type="CDD" id="cd10146">
    <property type="entry name" value="LabA_like_C"/>
    <property type="match status" value="1"/>
</dbReference>
<dbReference type="Gene3D" id="3.40.50.1010">
    <property type="entry name" value="5'-nuclease"/>
    <property type="match status" value="1"/>
</dbReference>
<name>A0A9X9N6Z8_NEISU</name>
<accession>A0A9X9N6Z8</accession>
<dbReference type="Gene3D" id="3.30.420.610">
    <property type="entry name" value="LOTUS domain-like"/>
    <property type="match status" value="1"/>
</dbReference>
<dbReference type="PANTHER" id="PTHR35811:SF1">
    <property type="entry name" value="HTH OST-TYPE DOMAIN-CONTAINING PROTEIN"/>
    <property type="match status" value="1"/>
</dbReference>
<evidence type="ECO:0000313" key="2">
    <source>
        <dbReference type="EMBL" id="UTG75740.1"/>
    </source>
</evidence>
<reference evidence="2" key="1">
    <citation type="submission" date="2021-04" db="EMBL/GenBank/DDBJ databases">
        <title>Characterizing Neisseria spp. as novel respiratory pathobionts in bronchiectasis.</title>
        <authorList>
            <person name="Li L."/>
            <person name="Mac Aogain M."/>
            <person name="Xu T."/>
            <person name="Jaggi T.K."/>
            <person name="Chan L.Y."/>
            <person name="Keir H.R."/>
            <person name="Dicker A.J."/>
            <person name="Qu J."/>
            <person name="Liu Y."/>
            <person name="Chen H.S."/>
            <person name="Koh M.S."/>
            <person name="Ong T.H."/>
            <person name="Lim A.Y.H."/>
            <person name="Abisheganaden J."/>
            <person name="Low T.B."/>
            <person name="Oliver B.G."/>
            <person name="Tan N.S."/>
            <person name="Fang M."/>
            <person name="Chalmers J.D."/>
            <person name="Chotirmall S.H."/>
        </authorList>
    </citation>
    <scope>NUCLEOTIDE SEQUENCE</scope>
    <source>
        <strain evidence="2">CG0073</strain>
    </source>
</reference>
<gene>
    <name evidence="2" type="ORF">KCG53_00955</name>
</gene>
<dbReference type="EMBL" id="CP073118">
    <property type="protein sequence ID" value="UTG75740.1"/>
    <property type="molecule type" value="Genomic_DNA"/>
</dbReference>
<dbReference type="AlphaFoldDB" id="A0A9X9N6Z8"/>
<proteinExistence type="predicted"/>